<protein>
    <submittedName>
        <fullName evidence="1">Uncharacterized protein</fullName>
    </submittedName>
</protein>
<organism evidence="1 2">
    <name type="scientific">Nocardioides luteus</name>
    <dbReference type="NCBI Taxonomy" id="1844"/>
    <lineage>
        <taxon>Bacteria</taxon>
        <taxon>Bacillati</taxon>
        <taxon>Actinomycetota</taxon>
        <taxon>Actinomycetes</taxon>
        <taxon>Propionibacteriales</taxon>
        <taxon>Nocardioidaceae</taxon>
        <taxon>Nocardioides</taxon>
    </lineage>
</organism>
<keyword evidence="2" id="KW-1185">Reference proteome</keyword>
<sequence>MDNRLDSRAFDAALHLLDRQVTDKDGLLVCKVDDLEISFYADGSRPAVTRILTGPAALVPRMSSRTGHLLRERWISLGTQYADRDVPLAIDLHQVGHVGSDIRLKVGRDGLLDRQPPATEGTTLRRMGELLRMRVSSEHPQLRGVVLDVRLEPAGDRFVFRHLVVGPRRPGSLLGYDRGDFKGPWLVGATVKRLHRHVRLASCAAIEEADIDWDRGIVRLGEDTEVGPAAFDA</sequence>
<reference evidence="1" key="1">
    <citation type="submission" date="2016-10" db="EMBL/GenBank/DDBJ databases">
        <title>Draft Genome Sequence of Nocardioides luteus Strain BAFB, an Alkane-Degrading Bacterium Isolated from JP-7 Polluted Soil.</title>
        <authorList>
            <person name="Brown L."/>
            <person name="Ruiz O.N."/>
            <person name="Gunasekera T."/>
        </authorList>
    </citation>
    <scope>NUCLEOTIDE SEQUENCE [LARGE SCALE GENOMIC DNA]</scope>
    <source>
        <strain evidence="1">BAFB</strain>
    </source>
</reference>
<evidence type="ECO:0000313" key="1">
    <source>
        <dbReference type="EMBL" id="OIJ28782.1"/>
    </source>
</evidence>
<dbReference type="STRING" id="1844.UG56_000690"/>
<dbReference type="Proteomes" id="UP000033772">
    <property type="component" value="Unassembled WGS sequence"/>
</dbReference>
<dbReference type="AlphaFoldDB" id="A0A1J4NBB5"/>
<comment type="caution">
    <text evidence="1">The sequence shown here is derived from an EMBL/GenBank/DDBJ whole genome shotgun (WGS) entry which is preliminary data.</text>
</comment>
<accession>A0A1J4NBB5</accession>
<name>A0A1J4NBB5_9ACTN</name>
<proteinExistence type="predicted"/>
<evidence type="ECO:0000313" key="2">
    <source>
        <dbReference type="Proteomes" id="UP000033772"/>
    </source>
</evidence>
<gene>
    <name evidence="1" type="ORF">UG56_000690</name>
</gene>
<dbReference type="EMBL" id="JZDQ02000001">
    <property type="protein sequence ID" value="OIJ28782.1"/>
    <property type="molecule type" value="Genomic_DNA"/>
</dbReference>
<dbReference type="RefSeq" id="WP_052693175.1">
    <property type="nucleotide sequence ID" value="NZ_JZDQ02000001.1"/>
</dbReference>
<dbReference type="OrthoDB" id="9804685at2"/>